<evidence type="ECO:0000256" key="6">
    <source>
        <dbReference type="ARBA" id="ARBA00022962"/>
    </source>
</evidence>
<dbReference type="InterPro" id="IPR017932">
    <property type="entry name" value="GATase_2_dom"/>
</dbReference>
<evidence type="ECO:0000256" key="8">
    <source>
        <dbReference type="PIRSR" id="PIRSR001589-2"/>
    </source>
</evidence>
<evidence type="ECO:0000256" key="2">
    <source>
        <dbReference type="ARBA" id="ARBA00005752"/>
    </source>
</evidence>
<evidence type="ECO:0000259" key="10">
    <source>
        <dbReference type="PROSITE" id="PS51278"/>
    </source>
</evidence>
<dbReference type="GO" id="GO:0005829">
    <property type="term" value="C:cytosol"/>
    <property type="evidence" value="ECO:0007669"/>
    <property type="project" value="TreeGrafter"/>
</dbReference>
<keyword evidence="6" id="KW-0315">Glutamine amidotransferase</keyword>
<gene>
    <name evidence="11" type="primary">asnB</name>
    <name evidence="11" type="ORF">KM031_18105</name>
</gene>
<dbReference type="Proteomes" id="UP000679352">
    <property type="component" value="Plasmid p1"/>
</dbReference>
<dbReference type="KEGG" id="gfu:KM031_18105"/>
<feature type="site" description="Important for beta-aspartyl-AMP intermediate formation" evidence="9">
    <location>
        <position position="361"/>
    </location>
</feature>
<proteinExistence type="inferred from homology"/>
<dbReference type="PANTHER" id="PTHR43284:SF1">
    <property type="entry name" value="ASPARAGINE SYNTHETASE"/>
    <property type="match status" value="1"/>
</dbReference>
<dbReference type="GO" id="GO:0006529">
    <property type="term" value="P:asparagine biosynthetic process"/>
    <property type="evidence" value="ECO:0007669"/>
    <property type="project" value="InterPro"/>
</dbReference>
<evidence type="ECO:0000256" key="5">
    <source>
        <dbReference type="ARBA" id="ARBA00022840"/>
    </source>
</evidence>
<evidence type="ECO:0000256" key="3">
    <source>
        <dbReference type="ARBA" id="ARBA00012737"/>
    </source>
</evidence>
<keyword evidence="11" id="KW-0436">Ligase</keyword>
<dbReference type="RefSeq" id="WP_215505113.1">
    <property type="nucleotide sequence ID" value="NZ_JAHHWR010000004.1"/>
</dbReference>
<evidence type="ECO:0000313" key="11">
    <source>
        <dbReference type="EMBL" id="QWK92209.1"/>
    </source>
</evidence>
<keyword evidence="4 8" id="KW-0547">Nucleotide-binding</keyword>
<comment type="similarity">
    <text evidence="2">Belongs to the asparagine synthetase family.</text>
</comment>
<dbReference type="SUPFAM" id="SSF56235">
    <property type="entry name" value="N-terminal nucleophile aminohydrolases (Ntn hydrolases)"/>
    <property type="match status" value="1"/>
</dbReference>
<organism evidence="11 12">
    <name type="scientific">Gemmobacter fulvus</name>
    <dbReference type="NCBI Taxonomy" id="2840474"/>
    <lineage>
        <taxon>Bacteria</taxon>
        <taxon>Pseudomonadati</taxon>
        <taxon>Pseudomonadota</taxon>
        <taxon>Alphaproteobacteria</taxon>
        <taxon>Rhodobacterales</taxon>
        <taxon>Paracoccaceae</taxon>
        <taxon>Gemmobacter</taxon>
    </lineage>
</organism>
<dbReference type="EC" id="6.3.5.4" evidence="3"/>
<keyword evidence="5 8" id="KW-0067">ATP-binding</keyword>
<dbReference type="PROSITE" id="PS51278">
    <property type="entry name" value="GATASE_TYPE_2"/>
    <property type="match status" value="1"/>
</dbReference>
<dbReference type="InterPro" id="IPR051786">
    <property type="entry name" value="ASN_synthetase/amidase"/>
</dbReference>
<feature type="binding site" evidence="8">
    <location>
        <position position="261"/>
    </location>
    <ligand>
        <name>ATP</name>
        <dbReference type="ChEBI" id="CHEBI:30616"/>
    </ligand>
</feature>
<dbReference type="InterPro" id="IPR014729">
    <property type="entry name" value="Rossmann-like_a/b/a_fold"/>
</dbReference>
<dbReference type="EMBL" id="CP076362">
    <property type="protein sequence ID" value="QWK92209.1"/>
    <property type="molecule type" value="Genomic_DNA"/>
</dbReference>
<keyword evidence="12" id="KW-1185">Reference proteome</keyword>
<dbReference type="InterPro" id="IPR033738">
    <property type="entry name" value="AsnB_N"/>
</dbReference>
<dbReference type="SUPFAM" id="SSF52402">
    <property type="entry name" value="Adenine nucleotide alpha hydrolases-like"/>
    <property type="match status" value="1"/>
</dbReference>
<dbReference type="InterPro" id="IPR001962">
    <property type="entry name" value="Asn_synthase"/>
</dbReference>
<dbReference type="Gene3D" id="3.40.50.620">
    <property type="entry name" value="HUPs"/>
    <property type="match status" value="1"/>
</dbReference>
<evidence type="ECO:0000256" key="9">
    <source>
        <dbReference type="PIRSR" id="PIRSR001589-3"/>
    </source>
</evidence>
<dbReference type="PANTHER" id="PTHR43284">
    <property type="entry name" value="ASPARAGINE SYNTHETASE (GLUTAMINE-HYDROLYZING)"/>
    <property type="match status" value="1"/>
</dbReference>
<feature type="binding site" evidence="8">
    <location>
        <position position="96"/>
    </location>
    <ligand>
        <name>L-glutamine</name>
        <dbReference type="ChEBI" id="CHEBI:58359"/>
    </ligand>
</feature>
<dbReference type="CDD" id="cd01991">
    <property type="entry name" value="Asn_synthase_B_C"/>
    <property type="match status" value="1"/>
</dbReference>
<evidence type="ECO:0000313" key="12">
    <source>
        <dbReference type="Proteomes" id="UP000679352"/>
    </source>
</evidence>
<sequence>MFGEFGPHCLEDASAIDRISESIRHRGPDASGFARGEHWMLGFRRLAILDLSAEGNQPMRSEDGQHILVFNGEVYNYLELRKALEAEGECFRSGTDTEVVLRLLMREGAKALNRLNGMFAFAYVDLKKRSYLLARDRFGVKPLYLRFGRGTLRFASELRGLLQWPDADRQIDPDAAVEYMALGYVPGDMCIFKGYTKLPPGHYIAGDLETPVMAATCWWQLDIAPDHRLMGQEEALLEELDVLLADATALRMRSDVPVALLLSGGIDSGLVGSYMAQSGGAPLGLVAGFNRADYDESDLACKTAEHVGMRVAVLTLTESDLAGVDRVAMVYDEPFGDPSALPMLYICEAARAHATVLLTGDGGDEAFGGYRRYVEIQKYRAIMALPDGVRGMIWALGRRRLSAQQAYRLAKATLPGSMLGAAFDGLGLARDPALGQLIHMEENTTRDLVPSVRRTWAGTTHKDLLSRQRMFDYAHYLPDDVLVKVDRASMAYSTEARSPFLDYRVAEFAAKLPARLLLRAGQGKRMLRQLARRRLPAEVAKGGKRGFGVPVGDWIRTPAGAAFVRERLLAPSTNISRLWRVDGVEALLTEHIEGRRDYGDQFWRLLILESWLRQHGAGAQA</sequence>
<reference evidence="11" key="1">
    <citation type="submission" date="2021-06" db="EMBL/GenBank/DDBJ databases">
        <authorList>
            <person name="Lee C.-S."/>
            <person name="Jin L."/>
        </authorList>
    </citation>
    <scope>NUCLEOTIDE SEQUENCE</scope>
    <source>
        <strain evidence="11">Con5</strain>
        <plasmid evidence="11">p1</plasmid>
    </source>
</reference>
<comment type="catalytic activity">
    <reaction evidence="7">
        <text>L-aspartate + L-glutamine + ATP + H2O = L-asparagine + L-glutamate + AMP + diphosphate + H(+)</text>
        <dbReference type="Rhea" id="RHEA:12228"/>
        <dbReference type="ChEBI" id="CHEBI:15377"/>
        <dbReference type="ChEBI" id="CHEBI:15378"/>
        <dbReference type="ChEBI" id="CHEBI:29985"/>
        <dbReference type="ChEBI" id="CHEBI:29991"/>
        <dbReference type="ChEBI" id="CHEBI:30616"/>
        <dbReference type="ChEBI" id="CHEBI:33019"/>
        <dbReference type="ChEBI" id="CHEBI:58048"/>
        <dbReference type="ChEBI" id="CHEBI:58359"/>
        <dbReference type="ChEBI" id="CHEBI:456215"/>
        <dbReference type="EC" id="6.3.5.4"/>
    </reaction>
</comment>
<feature type="domain" description="Glutamine amidotransferase type-2" evidence="10">
    <location>
        <begin position="1"/>
        <end position="209"/>
    </location>
</feature>
<evidence type="ECO:0000256" key="7">
    <source>
        <dbReference type="ARBA" id="ARBA00048741"/>
    </source>
</evidence>
<dbReference type="InterPro" id="IPR029055">
    <property type="entry name" value="Ntn_hydrolases_N"/>
</dbReference>
<dbReference type="NCBIfam" id="TIGR01536">
    <property type="entry name" value="asn_synth_AEB"/>
    <property type="match status" value="1"/>
</dbReference>
<keyword evidence="11" id="KW-0614">Plasmid</keyword>
<dbReference type="Gene3D" id="3.60.20.10">
    <property type="entry name" value="Glutamine Phosphoribosylpyrophosphate, subunit 1, domain 1"/>
    <property type="match status" value="1"/>
</dbReference>
<name>A0A975S2G1_9RHOB</name>
<evidence type="ECO:0000256" key="4">
    <source>
        <dbReference type="ARBA" id="ARBA00022741"/>
    </source>
</evidence>
<dbReference type="AlphaFoldDB" id="A0A975S2G1"/>
<evidence type="ECO:0000256" key="1">
    <source>
        <dbReference type="ARBA" id="ARBA00005187"/>
    </source>
</evidence>
<comment type="pathway">
    <text evidence="1">Amino-acid biosynthesis; L-asparagine biosynthesis; L-asparagine from L-aspartate (L-Gln route): step 1/1.</text>
</comment>
<protein>
    <recommendedName>
        <fullName evidence="3">asparagine synthase (glutamine-hydrolyzing)</fullName>
        <ecNumber evidence="3">6.3.5.4</ecNumber>
    </recommendedName>
</protein>
<dbReference type="PIRSF" id="PIRSF001589">
    <property type="entry name" value="Asn_synthetase_glu-h"/>
    <property type="match status" value="1"/>
</dbReference>
<dbReference type="Pfam" id="PF13537">
    <property type="entry name" value="GATase_7"/>
    <property type="match status" value="1"/>
</dbReference>
<accession>A0A975S2G1</accession>
<dbReference type="CDD" id="cd00712">
    <property type="entry name" value="AsnB"/>
    <property type="match status" value="1"/>
</dbReference>
<dbReference type="Pfam" id="PF00733">
    <property type="entry name" value="Asn_synthase"/>
    <property type="match status" value="1"/>
</dbReference>
<dbReference type="GO" id="GO:0004066">
    <property type="term" value="F:asparagine synthase (glutamine-hydrolyzing) activity"/>
    <property type="evidence" value="ECO:0007669"/>
    <property type="project" value="UniProtKB-EC"/>
</dbReference>
<dbReference type="InterPro" id="IPR006426">
    <property type="entry name" value="Asn_synth_AEB"/>
</dbReference>
<geneLocation type="plasmid" evidence="11 12">
    <name>p1</name>
</geneLocation>
<dbReference type="GO" id="GO:0005524">
    <property type="term" value="F:ATP binding"/>
    <property type="evidence" value="ECO:0007669"/>
    <property type="project" value="UniProtKB-KW"/>
</dbReference>